<evidence type="ECO:0000313" key="2">
    <source>
        <dbReference type="Proteomes" id="UP000249762"/>
    </source>
</evidence>
<dbReference type="Proteomes" id="UP000249762">
    <property type="component" value="Unassembled WGS sequence"/>
</dbReference>
<name>A0A328PIV1_9MOLU</name>
<comment type="caution">
    <text evidence="1">The sequence shown here is derived from an EMBL/GenBank/DDBJ whole genome shotgun (WGS) entry which is preliminary data.</text>
</comment>
<organism evidence="1 2">
    <name type="scientific">Mycoplasma wenyonii</name>
    <dbReference type="NCBI Taxonomy" id="65123"/>
    <lineage>
        <taxon>Bacteria</taxon>
        <taxon>Bacillati</taxon>
        <taxon>Mycoplasmatota</taxon>
        <taxon>Mollicutes</taxon>
        <taxon>Mycoplasmataceae</taxon>
        <taxon>Mycoplasma</taxon>
    </lineage>
</organism>
<dbReference type="EMBL" id="QKVO01000006">
    <property type="protein sequence ID" value="RAO95003.1"/>
    <property type="molecule type" value="Genomic_DNA"/>
</dbReference>
<gene>
    <name evidence="1" type="ORF">DNK47_01830</name>
</gene>
<protein>
    <submittedName>
        <fullName evidence="1">Uncharacterized protein</fullName>
    </submittedName>
</protein>
<keyword evidence="2" id="KW-1185">Reference proteome</keyword>
<proteinExistence type="predicted"/>
<sequence length="189" mass="20397">MWKVEKVGELSLELKCSVDSGKGATGAAYLLRLTLELGGNKSKELLQSQNVSVGADVEFKTENDWQAIQEFQDSDENVQLKVTTGEQESNLKIELKGNKLGVGGGSGTGNIKKNFVCNNSGIKPVSQGWWHDGKDVFTSEMLPLGNRQLMNSGMKPISFSISLKSCKYGESGTVATCDLKLTTGSDLKD</sequence>
<dbReference type="OrthoDB" id="9866742at2"/>
<dbReference type="AlphaFoldDB" id="A0A328PIV1"/>
<reference evidence="2" key="1">
    <citation type="submission" date="2018-06" db="EMBL/GenBank/DDBJ databases">
        <authorList>
            <person name="Martinez Ocampo F."/>
            <person name="Quiroz Castaneda R.E."/>
            <person name="Rojas Lopez X."/>
        </authorList>
    </citation>
    <scope>NUCLEOTIDE SEQUENCE [LARGE SCALE GENOMIC DNA]</scope>
    <source>
        <strain evidence="2">INIFAP02</strain>
    </source>
</reference>
<accession>A0A328PIV1</accession>
<evidence type="ECO:0000313" key="1">
    <source>
        <dbReference type="EMBL" id="RAO95003.1"/>
    </source>
</evidence>